<keyword evidence="3" id="KW-1003">Cell membrane</keyword>
<dbReference type="InterPro" id="IPR004700">
    <property type="entry name" value="PTS_IIC_man"/>
</dbReference>
<evidence type="ECO:0000256" key="7">
    <source>
        <dbReference type="ARBA" id="ARBA00022989"/>
    </source>
</evidence>
<protein>
    <submittedName>
        <fullName evidence="9">PTS sugar transporter subunit IIC</fullName>
    </submittedName>
</protein>
<keyword evidence="5" id="KW-0598">Phosphotransferase system</keyword>
<name>A0A174BRU4_9ACTN</name>
<dbReference type="PANTHER" id="PTHR32502:SF8">
    <property type="entry name" value="N-ACETYLGALACTOSAMINE PERMEASE IIC COMPONENT 1"/>
    <property type="match status" value="1"/>
</dbReference>
<keyword evidence="4 9" id="KW-0762">Sugar transport</keyword>
<dbReference type="GO" id="GO:0009401">
    <property type="term" value="P:phosphoenolpyruvate-dependent sugar phosphotransferase system"/>
    <property type="evidence" value="ECO:0007669"/>
    <property type="project" value="UniProtKB-KW"/>
</dbReference>
<evidence type="ECO:0000256" key="5">
    <source>
        <dbReference type="ARBA" id="ARBA00022683"/>
    </source>
</evidence>
<evidence type="ECO:0000256" key="3">
    <source>
        <dbReference type="ARBA" id="ARBA00022475"/>
    </source>
</evidence>
<evidence type="ECO:0000256" key="4">
    <source>
        <dbReference type="ARBA" id="ARBA00022597"/>
    </source>
</evidence>
<dbReference type="PaxDb" id="74426-ERS852399_01846"/>
<comment type="subcellular location">
    <subcellularLocation>
        <location evidence="1">Cell membrane</location>
        <topology evidence="1">Multi-pass membrane protein</topology>
    </subcellularLocation>
</comment>
<keyword evidence="6" id="KW-0812">Transmembrane</keyword>
<evidence type="ECO:0000256" key="6">
    <source>
        <dbReference type="ARBA" id="ARBA00022692"/>
    </source>
</evidence>
<evidence type="ECO:0000256" key="8">
    <source>
        <dbReference type="ARBA" id="ARBA00023136"/>
    </source>
</evidence>
<dbReference type="InterPro" id="IPR050303">
    <property type="entry name" value="GatZ_KbaZ_carbometab"/>
</dbReference>
<keyword evidence="2" id="KW-0813">Transport</keyword>
<dbReference type="EMBL" id="CP024160">
    <property type="protein sequence ID" value="ATP54642.1"/>
    <property type="molecule type" value="Genomic_DNA"/>
</dbReference>
<keyword evidence="7" id="KW-1133">Transmembrane helix</keyword>
<dbReference type="Proteomes" id="UP000225608">
    <property type="component" value="Chromosome"/>
</dbReference>
<accession>A0A174BRU4</accession>
<dbReference type="KEGG" id="caer:CSV91_08915"/>
<dbReference type="PANTHER" id="PTHR32502">
    <property type="entry name" value="N-ACETYLGALACTOSAMINE PERMEASE II COMPONENT-RELATED"/>
    <property type="match status" value="1"/>
</dbReference>
<keyword evidence="8" id="KW-0472">Membrane</keyword>
<dbReference type="RefSeq" id="WP_055310757.1">
    <property type="nucleotide sequence ID" value="NZ_CABIYU010000027.1"/>
</dbReference>
<organism evidence="9 10">
    <name type="scientific">Collinsella aerofaciens</name>
    <dbReference type="NCBI Taxonomy" id="74426"/>
    <lineage>
        <taxon>Bacteria</taxon>
        <taxon>Bacillati</taxon>
        <taxon>Actinomycetota</taxon>
        <taxon>Coriobacteriia</taxon>
        <taxon>Coriobacteriales</taxon>
        <taxon>Coriobacteriaceae</taxon>
        <taxon>Collinsella</taxon>
    </lineage>
</organism>
<dbReference type="PROSITE" id="PS51106">
    <property type="entry name" value="PTS_EIIC_TYPE_4"/>
    <property type="match status" value="1"/>
</dbReference>
<dbReference type="Pfam" id="PF03609">
    <property type="entry name" value="EII-Sor"/>
    <property type="match status" value="1"/>
</dbReference>
<evidence type="ECO:0000313" key="9">
    <source>
        <dbReference type="EMBL" id="ATP54642.1"/>
    </source>
</evidence>
<evidence type="ECO:0000256" key="1">
    <source>
        <dbReference type="ARBA" id="ARBA00004651"/>
    </source>
</evidence>
<reference evidence="9 10" key="1">
    <citation type="submission" date="2017-10" db="EMBL/GenBank/DDBJ databases">
        <title>Complete genome sequence of Collinsella aerofaciens isolated from the gut of a healthy adult Indian.</title>
        <authorList>
            <person name="Bag S."/>
            <person name="Ghosh T.S."/>
            <person name="Das B."/>
        </authorList>
    </citation>
    <scope>NUCLEOTIDE SEQUENCE [LARGE SCALE GENOMIC DNA]</scope>
    <source>
        <strain evidence="10">indica</strain>
    </source>
</reference>
<dbReference type="AlphaFoldDB" id="A0A174BRU4"/>
<dbReference type="GO" id="GO:0005886">
    <property type="term" value="C:plasma membrane"/>
    <property type="evidence" value="ECO:0007669"/>
    <property type="project" value="UniProtKB-SubCell"/>
</dbReference>
<proteinExistence type="predicted"/>
<evidence type="ECO:0000313" key="10">
    <source>
        <dbReference type="Proteomes" id="UP000225608"/>
    </source>
</evidence>
<sequence length="261" mass="27200">MLTQAILIGLVAMCVTFEWALGTCLASRPIVTGVLIGLVMGDLQTGIIVGATLEMVFIGSVTIGAAVPPDVITGGILGTAFAISTGQGAEVALTLAFPIASLYLIIDNALTLIVMPFFVHKADDCVAKGDLKGMERMHLLGGFIVKSLPRFFVCSLAFYLGTPVMNAVLNAIPEFVSNGLVIAGGFIPALGIALLASMIVNKQTAIFFVLGFALCAYMSIPILGIAIIGLCLAVILVVVQPNFIAQTPQLSSEGSFDDDDF</sequence>
<evidence type="ECO:0000256" key="2">
    <source>
        <dbReference type="ARBA" id="ARBA00022448"/>
    </source>
</evidence>
<gene>
    <name evidence="9" type="ORF">CSV91_08915</name>
</gene>
<dbReference type="STRING" id="74426.ERS852399_01846"/>